<evidence type="ECO:0000259" key="4">
    <source>
        <dbReference type="PROSITE" id="PS50072"/>
    </source>
</evidence>
<feature type="domain" description="PPIase cyclophilin-type" evidence="4">
    <location>
        <begin position="47"/>
        <end position="214"/>
    </location>
</feature>
<keyword evidence="2" id="KW-0697">Rotamase</keyword>
<accession>A0A401FY55</accession>
<gene>
    <name evidence="5" type="ORF">DENIS_2870</name>
</gene>
<dbReference type="PROSITE" id="PS50072">
    <property type="entry name" value="CSA_PPIASE_2"/>
    <property type="match status" value="1"/>
</dbReference>
<sequence length="637" mass="68358">MKKLFNHLNYRLLIMLTGLIAVLLTAFIPPVMAESSKPLVRFETSKGDFTLQLYPDEAPLTVANFLGYVTGGFYDGEDGNGATIFHRVIDGFMIQTGGFTEEFYTAANPGESGKTTLDPIQNEANNGLSNEAYTIAMARTGDPHSATSQFFINVVDNPYLDYVDEDNWGYAVFGGVLAGKNTVDVIRAVETTSATYYPYEDVPVDPVVINNTAILDNTVYFPHIASNGDWETEICMINTDSEELKGVLRAFDNSGQAVSDAVAVSLSSNGRQEVTVGDAFSNASDIGYITLQTDSDAAYGYTKFFKEGLRRVALPAVREINSGDIYIPHIASNTEWWTGIGLVNTGDTEKELEIEFNNGTVVTKTVPAHGHASFTIRDLFGGEAQGALESAVIREADGIIGLELFGSETGTGNNYLSGILLSGETGSEMIYPHIATNAEWWTGIVAYNPSDSACELKIRPVTENGIALPSQTITLGAHEKYVGTASGMGLSEDTAWLEFEATAGDAGCPVSGFELFGKNSGQQLGGYSTVGLDTTSGIFAKLEDEGWTGIAIVNPGFTRATVTLTAYNDSGEKIASEEISLNSRSKRAAEPGAIFTEDISGATYVRYTSDKEVVAFQLNGSDDDMLLDGLPGMSVEY</sequence>
<dbReference type="SUPFAM" id="SSF50891">
    <property type="entry name" value="Cyclophilin-like"/>
    <property type="match status" value="1"/>
</dbReference>
<dbReference type="PANTHER" id="PTHR43246">
    <property type="entry name" value="PEPTIDYL-PROLYL CIS-TRANS ISOMERASE CYP38, CHLOROPLASTIC"/>
    <property type="match status" value="1"/>
</dbReference>
<dbReference type="EMBL" id="BEXT01000001">
    <property type="protein sequence ID" value="GBC61908.1"/>
    <property type="molecule type" value="Genomic_DNA"/>
</dbReference>
<evidence type="ECO:0000256" key="2">
    <source>
        <dbReference type="ARBA" id="ARBA00023110"/>
    </source>
</evidence>
<protein>
    <recommendedName>
        <fullName evidence="1">peptidylprolyl isomerase</fullName>
        <ecNumber evidence="1">5.2.1.8</ecNumber>
    </recommendedName>
</protein>
<evidence type="ECO:0000313" key="5">
    <source>
        <dbReference type="EMBL" id="GBC61908.1"/>
    </source>
</evidence>
<dbReference type="InterPro" id="IPR044665">
    <property type="entry name" value="E_coli_cyclophilin_A-like"/>
</dbReference>
<evidence type="ECO:0000313" key="6">
    <source>
        <dbReference type="Proteomes" id="UP000288096"/>
    </source>
</evidence>
<name>A0A401FY55_9BACT</name>
<dbReference type="PRINTS" id="PR00153">
    <property type="entry name" value="CSAPPISMRASE"/>
</dbReference>
<dbReference type="Gene3D" id="2.40.100.10">
    <property type="entry name" value="Cyclophilin-like"/>
    <property type="match status" value="1"/>
</dbReference>
<comment type="caution">
    <text evidence="5">The sequence shown here is derived from an EMBL/GenBank/DDBJ whole genome shotgun (WGS) entry which is preliminary data.</text>
</comment>
<reference evidence="6" key="2">
    <citation type="submission" date="2019-01" db="EMBL/GenBank/DDBJ databases">
        <title>Genome sequence of Desulfonema ishimotonii strain Tokyo 01.</title>
        <authorList>
            <person name="Fukui M."/>
        </authorList>
    </citation>
    <scope>NUCLEOTIDE SEQUENCE [LARGE SCALE GENOMIC DNA]</scope>
    <source>
        <strain evidence="6">Tokyo 01</strain>
    </source>
</reference>
<dbReference type="AlphaFoldDB" id="A0A401FY55"/>
<dbReference type="GO" id="GO:0003755">
    <property type="term" value="F:peptidyl-prolyl cis-trans isomerase activity"/>
    <property type="evidence" value="ECO:0007669"/>
    <property type="project" value="UniProtKB-KW"/>
</dbReference>
<dbReference type="EC" id="5.2.1.8" evidence="1"/>
<reference evidence="6" key="1">
    <citation type="submission" date="2017-11" db="EMBL/GenBank/DDBJ databases">
        <authorList>
            <person name="Watanabe M."/>
            <person name="Kojima H."/>
        </authorList>
    </citation>
    <scope>NUCLEOTIDE SEQUENCE [LARGE SCALE GENOMIC DNA]</scope>
    <source>
        <strain evidence="6">Tokyo 01</strain>
    </source>
</reference>
<dbReference type="Pfam" id="PF00160">
    <property type="entry name" value="Pro_isomerase"/>
    <property type="match status" value="1"/>
</dbReference>
<evidence type="ECO:0000256" key="1">
    <source>
        <dbReference type="ARBA" id="ARBA00013194"/>
    </source>
</evidence>
<dbReference type="InterPro" id="IPR002130">
    <property type="entry name" value="Cyclophilin-type_PPIase_dom"/>
</dbReference>
<keyword evidence="3 5" id="KW-0413">Isomerase</keyword>
<keyword evidence="6" id="KW-1185">Reference proteome</keyword>
<evidence type="ECO:0000256" key="3">
    <source>
        <dbReference type="ARBA" id="ARBA00023235"/>
    </source>
</evidence>
<organism evidence="5 6">
    <name type="scientific">Desulfonema ishimotonii</name>
    <dbReference type="NCBI Taxonomy" id="45657"/>
    <lineage>
        <taxon>Bacteria</taxon>
        <taxon>Pseudomonadati</taxon>
        <taxon>Thermodesulfobacteriota</taxon>
        <taxon>Desulfobacteria</taxon>
        <taxon>Desulfobacterales</taxon>
        <taxon>Desulfococcaceae</taxon>
        <taxon>Desulfonema</taxon>
    </lineage>
</organism>
<proteinExistence type="predicted"/>
<dbReference type="Proteomes" id="UP000288096">
    <property type="component" value="Unassembled WGS sequence"/>
</dbReference>
<dbReference type="InterPro" id="IPR029000">
    <property type="entry name" value="Cyclophilin-like_dom_sf"/>
</dbReference>